<organism evidence="1 2">
    <name type="scientific">Sphingomonas limnosediminicola</name>
    <dbReference type="NCBI Taxonomy" id="940133"/>
    <lineage>
        <taxon>Bacteria</taxon>
        <taxon>Pseudomonadati</taxon>
        <taxon>Pseudomonadota</taxon>
        <taxon>Alphaproteobacteria</taxon>
        <taxon>Sphingomonadales</taxon>
        <taxon>Sphingomonadaceae</taxon>
        <taxon>Sphingomonas</taxon>
    </lineage>
</organism>
<evidence type="ECO:0000313" key="1">
    <source>
        <dbReference type="EMBL" id="GAA3892751.1"/>
    </source>
</evidence>
<accession>A0ABP7L0R7</accession>
<evidence type="ECO:0000313" key="2">
    <source>
        <dbReference type="Proteomes" id="UP001500827"/>
    </source>
</evidence>
<sequence>MLCRAPLSPRRQYRWTGPCVIKLDVEGAEIAAIEGTSGMDAIFVYEDWPRSGMPVTEHLLGRGFRVFGYDGTEIASHHEAFDFNKRTNERYGPSNFYAIAK</sequence>
<dbReference type="RefSeq" id="WP_344698582.1">
    <property type="nucleotide sequence ID" value="NZ_BAABBM010000001.1"/>
</dbReference>
<dbReference type="EMBL" id="BAABBM010000001">
    <property type="protein sequence ID" value="GAA3892751.1"/>
    <property type="molecule type" value="Genomic_DNA"/>
</dbReference>
<comment type="caution">
    <text evidence="1">The sequence shown here is derived from an EMBL/GenBank/DDBJ whole genome shotgun (WGS) entry which is preliminary data.</text>
</comment>
<evidence type="ECO:0008006" key="3">
    <source>
        <dbReference type="Google" id="ProtNLM"/>
    </source>
</evidence>
<gene>
    <name evidence="1" type="ORF">GCM10022276_09940</name>
</gene>
<keyword evidence="2" id="KW-1185">Reference proteome</keyword>
<reference evidence="2" key="1">
    <citation type="journal article" date="2019" name="Int. J. Syst. Evol. Microbiol.">
        <title>The Global Catalogue of Microorganisms (GCM) 10K type strain sequencing project: providing services to taxonomists for standard genome sequencing and annotation.</title>
        <authorList>
            <consortium name="The Broad Institute Genomics Platform"/>
            <consortium name="The Broad Institute Genome Sequencing Center for Infectious Disease"/>
            <person name="Wu L."/>
            <person name="Ma J."/>
        </authorList>
    </citation>
    <scope>NUCLEOTIDE SEQUENCE [LARGE SCALE GENOMIC DNA]</scope>
    <source>
        <strain evidence="2">JCM 17543</strain>
    </source>
</reference>
<name>A0ABP7L0R7_9SPHN</name>
<protein>
    <recommendedName>
        <fullName evidence="3">Methyltransferase FkbM domain-containing protein</fullName>
    </recommendedName>
</protein>
<dbReference type="Proteomes" id="UP001500827">
    <property type="component" value="Unassembled WGS sequence"/>
</dbReference>
<proteinExistence type="predicted"/>